<keyword evidence="2 5" id="KW-0689">Ribosomal protein</keyword>
<dbReference type="GO" id="GO:0003735">
    <property type="term" value="F:structural constituent of ribosome"/>
    <property type="evidence" value="ECO:0007669"/>
    <property type="project" value="InterPro"/>
</dbReference>
<organism evidence="6 7">
    <name type="scientific">Anaerococcus hydrogenalis</name>
    <dbReference type="NCBI Taxonomy" id="33029"/>
    <lineage>
        <taxon>Bacteria</taxon>
        <taxon>Bacillati</taxon>
        <taxon>Bacillota</taxon>
        <taxon>Tissierellia</taxon>
        <taxon>Tissierellales</taxon>
        <taxon>Peptoniphilaceae</taxon>
        <taxon>Anaerococcus</taxon>
    </lineage>
</organism>
<gene>
    <name evidence="5 6" type="primary">rpmB</name>
    <name evidence="6" type="ORF">CJ192_01185</name>
</gene>
<dbReference type="GeneID" id="84577793"/>
<dbReference type="PANTHER" id="PTHR39080:SF1">
    <property type="entry name" value="LARGE RIBOSOMAL SUBUNIT PROTEIN BL28A"/>
    <property type="match status" value="1"/>
</dbReference>
<evidence type="ECO:0000313" key="7">
    <source>
        <dbReference type="Proteomes" id="UP000235658"/>
    </source>
</evidence>
<proteinExistence type="inferred from homology"/>
<reference evidence="6 7" key="1">
    <citation type="submission" date="2017-09" db="EMBL/GenBank/DDBJ databases">
        <title>Bacterial strain isolated from the female urinary microbiota.</title>
        <authorList>
            <person name="Thomas-White K."/>
            <person name="Kumar N."/>
            <person name="Forster S."/>
            <person name="Putonti C."/>
            <person name="Lawley T."/>
            <person name="Wolfe A.J."/>
        </authorList>
    </citation>
    <scope>NUCLEOTIDE SEQUENCE [LARGE SCALE GENOMIC DNA]</scope>
    <source>
        <strain evidence="6 7">UMB0204</strain>
    </source>
</reference>
<dbReference type="InterPro" id="IPR026569">
    <property type="entry name" value="Ribosomal_bL28"/>
</dbReference>
<dbReference type="Pfam" id="PF00830">
    <property type="entry name" value="Ribosomal_L28"/>
    <property type="match status" value="1"/>
</dbReference>
<name>A0A2N6UKQ5_9FIRM</name>
<protein>
    <recommendedName>
        <fullName evidence="4 5">Large ribosomal subunit protein bL28</fullName>
    </recommendedName>
</protein>
<sequence length="62" mass="6962">MARECDICGKGTKFGNKVTFSHRRLNRNFKPNVHKLRAKINGSVKTINVCTKCIKSGKVEKA</sequence>
<dbReference type="Gene3D" id="2.20.150.30">
    <property type="match status" value="1"/>
</dbReference>
<accession>A0A2N6UKQ5</accession>
<dbReference type="InterPro" id="IPR050096">
    <property type="entry name" value="Bacterial_rp_bL28"/>
</dbReference>
<dbReference type="InterPro" id="IPR001383">
    <property type="entry name" value="Ribosomal_bL28_bact-type"/>
</dbReference>
<dbReference type="GO" id="GO:1990904">
    <property type="term" value="C:ribonucleoprotein complex"/>
    <property type="evidence" value="ECO:0007669"/>
    <property type="project" value="UniProtKB-KW"/>
</dbReference>
<dbReference type="SUPFAM" id="SSF143800">
    <property type="entry name" value="L28p-like"/>
    <property type="match status" value="1"/>
</dbReference>
<dbReference type="GO" id="GO:0006412">
    <property type="term" value="P:translation"/>
    <property type="evidence" value="ECO:0007669"/>
    <property type="project" value="UniProtKB-UniRule"/>
</dbReference>
<evidence type="ECO:0000256" key="1">
    <source>
        <dbReference type="ARBA" id="ARBA00008760"/>
    </source>
</evidence>
<evidence type="ECO:0000313" key="6">
    <source>
        <dbReference type="EMBL" id="PMC82376.1"/>
    </source>
</evidence>
<evidence type="ECO:0000256" key="5">
    <source>
        <dbReference type="HAMAP-Rule" id="MF_00373"/>
    </source>
</evidence>
<dbReference type="NCBIfam" id="TIGR00009">
    <property type="entry name" value="L28"/>
    <property type="match status" value="1"/>
</dbReference>
<evidence type="ECO:0000256" key="3">
    <source>
        <dbReference type="ARBA" id="ARBA00023274"/>
    </source>
</evidence>
<dbReference type="InterPro" id="IPR037147">
    <property type="entry name" value="Ribosomal_bL28_sf"/>
</dbReference>
<dbReference type="Gene3D" id="2.30.170.40">
    <property type="entry name" value="Ribosomal protein L28/L24"/>
    <property type="match status" value="1"/>
</dbReference>
<dbReference type="Proteomes" id="UP000235658">
    <property type="component" value="Unassembled WGS sequence"/>
</dbReference>
<dbReference type="InterPro" id="IPR034704">
    <property type="entry name" value="Ribosomal_bL28/bL31-like_sf"/>
</dbReference>
<evidence type="ECO:0000256" key="4">
    <source>
        <dbReference type="ARBA" id="ARBA00035174"/>
    </source>
</evidence>
<dbReference type="HAMAP" id="MF_00373">
    <property type="entry name" value="Ribosomal_bL28"/>
    <property type="match status" value="1"/>
</dbReference>
<dbReference type="PANTHER" id="PTHR39080">
    <property type="entry name" value="50S RIBOSOMAL PROTEIN L28"/>
    <property type="match status" value="1"/>
</dbReference>
<keyword evidence="3 5" id="KW-0687">Ribonucleoprotein</keyword>
<comment type="similarity">
    <text evidence="1 5">Belongs to the bacterial ribosomal protein bL28 family.</text>
</comment>
<dbReference type="EMBL" id="PNHP01000001">
    <property type="protein sequence ID" value="PMC82376.1"/>
    <property type="molecule type" value="Genomic_DNA"/>
</dbReference>
<comment type="caution">
    <text evidence="6">The sequence shown here is derived from an EMBL/GenBank/DDBJ whole genome shotgun (WGS) entry which is preliminary data.</text>
</comment>
<dbReference type="GO" id="GO:0005840">
    <property type="term" value="C:ribosome"/>
    <property type="evidence" value="ECO:0007669"/>
    <property type="project" value="UniProtKB-KW"/>
</dbReference>
<dbReference type="AlphaFoldDB" id="A0A2N6UKQ5"/>
<dbReference type="RefSeq" id="WP_004812430.1">
    <property type="nucleotide sequence ID" value="NZ_CABKPG010000050.1"/>
</dbReference>
<evidence type="ECO:0000256" key="2">
    <source>
        <dbReference type="ARBA" id="ARBA00022980"/>
    </source>
</evidence>